<reference evidence="2" key="1">
    <citation type="submission" date="2021-03" db="EMBL/GenBank/DDBJ databases">
        <title>Comamonas denitrificans.</title>
        <authorList>
            <person name="Finster K."/>
        </authorList>
    </citation>
    <scope>NUCLEOTIDE SEQUENCE</scope>
    <source>
        <strain evidence="2">MM2021_4</strain>
    </source>
</reference>
<gene>
    <name evidence="2" type="ORF">J1777_05020</name>
</gene>
<dbReference type="RefSeq" id="WP_207574750.1">
    <property type="nucleotide sequence ID" value="NZ_JAFNME010000008.1"/>
</dbReference>
<keyword evidence="2" id="KW-0489">Methyltransferase</keyword>
<dbReference type="InterPro" id="IPR041698">
    <property type="entry name" value="Methyltransf_25"/>
</dbReference>
<organism evidence="2 3">
    <name type="scientific">Comamonas denitrificans</name>
    <dbReference type="NCBI Taxonomy" id="117506"/>
    <lineage>
        <taxon>Bacteria</taxon>
        <taxon>Pseudomonadati</taxon>
        <taxon>Pseudomonadota</taxon>
        <taxon>Betaproteobacteria</taxon>
        <taxon>Burkholderiales</taxon>
        <taxon>Comamonadaceae</taxon>
        <taxon>Comamonas</taxon>
    </lineage>
</organism>
<feature type="domain" description="Methyltransferase" evidence="1">
    <location>
        <begin position="24"/>
        <end position="106"/>
    </location>
</feature>
<dbReference type="SUPFAM" id="SSF53335">
    <property type="entry name" value="S-adenosyl-L-methionine-dependent methyltransferases"/>
    <property type="match status" value="1"/>
</dbReference>
<dbReference type="Proteomes" id="UP000664731">
    <property type="component" value="Unassembled WGS sequence"/>
</dbReference>
<protein>
    <submittedName>
        <fullName evidence="2">Class I SAM-dependent methyltransferase</fullName>
    </submittedName>
</protein>
<evidence type="ECO:0000259" key="1">
    <source>
        <dbReference type="Pfam" id="PF13649"/>
    </source>
</evidence>
<keyword evidence="2" id="KW-0808">Transferase</keyword>
<dbReference type="InterPro" id="IPR029063">
    <property type="entry name" value="SAM-dependent_MTases_sf"/>
</dbReference>
<comment type="caution">
    <text evidence="2">The sequence shown here is derived from an EMBL/GenBank/DDBJ whole genome shotgun (WGS) entry which is preliminary data.</text>
</comment>
<proteinExistence type="predicted"/>
<evidence type="ECO:0000313" key="2">
    <source>
        <dbReference type="EMBL" id="MBO1249202.1"/>
    </source>
</evidence>
<dbReference type="CDD" id="cd02440">
    <property type="entry name" value="AdoMet_MTases"/>
    <property type="match status" value="1"/>
</dbReference>
<accession>A0A939GXQ0</accession>
<evidence type="ECO:0000313" key="3">
    <source>
        <dbReference type="Proteomes" id="UP000664731"/>
    </source>
</evidence>
<dbReference type="GO" id="GO:0032259">
    <property type="term" value="P:methylation"/>
    <property type="evidence" value="ECO:0007669"/>
    <property type="project" value="UniProtKB-KW"/>
</dbReference>
<dbReference type="GO" id="GO:0008168">
    <property type="term" value="F:methyltransferase activity"/>
    <property type="evidence" value="ECO:0007669"/>
    <property type="project" value="UniProtKB-KW"/>
</dbReference>
<dbReference type="EMBL" id="JAFNME010000008">
    <property type="protein sequence ID" value="MBO1249202.1"/>
    <property type="molecule type" value="Genomic_DNA"/>
</dbReference>
<dbReference type="Pfam" id="PF13649">
    <property type="entry name" value="Methyltransf_25"/>
    <property type="match status" value="1"/>
</dbReference>
<dbReference type="AlphaFoldDB" id="A0A939GXQ0"/>
<keyword evidence="3" id="KW-1185">Reference proteome</keyword>
<name>A0A939GXQ0_9BURK</name>
<sequence>MLSPPPPSDWILRWQHLLAAHCTVLDLACGAGRHLRHFAQRGHRVTGVDRNAEALAHLAHLGEVLPADLENGPWPLAQRQFAAVIVTNYLWRPRWPQLRDCLAPGGVLLYETFAHGHAAYGHPRRAEFLLQPGELLSLCAGWHIVAYEHGVLTSPGSARVVQRIAAVRPASDAADTLRPLQAE</sequence>
<dbReference type="Gene3D" id="3.40.50.150">
    <property type="entry name" value="Vaccinia Virus protein VP39"/>
    <property type="match status" value="1"/>
</dbReference>